<proteinExistence type="predicted"/>
<accession>A0A2N7U0M4</accession>
<dbReference type="Proteomes" id="UP000235803">
    <property type="component" value="Unassembled WGS sequence"/>
</dbReference>
<evidence type="ECO:0000313" key="2">
    <source>
        <dbReference type="Proteomes" id="UP000235803"/>
    </source>
</evidence>
<dbReference type="RefSeq" id="WP_205738502.1">
    <property type="nucleotide sequence ID" value="NZ_PNRF01000031.1"/>
</dbReference>
<evidence type="ECO:0000313" key="1">
    <source>
        <dbReference type="EMBL" id="PMR73980.1"/>
    </source>
</evidence>
<organism evidence="1 2">
    <name type="scientific">Billgrantia endophytica</name>
    <dbReference type="NCBI Taxonomy" id="2033802"/>
    <lineage>
        <taxon>Bacteria</taxon>
        <taxon>Pseudomonadati</taxon>
        <taxon>Pseudomonadota</taxon>
        <taxon>Gammaproteobacteria</taxon>
        <taxon>Oceanospirillales</taxon>
        <taxon>Halomonadaceae</taxon>
        <taxon>Billgrantia</taxon>
    </lineage>
</organism>
<sequence length="83" mass="8945">DLLSRSSYLFTLECAKARAVIRGAGPIDLLSRSSFDPHKPIGPAYICLDGAPRYDARQAATPSIENHSEIAFGKPAFSEIKPA</sequence>
<feature type="non-terminal residue" evidence="1">
    <location>
        <position position="1"/>
    </location>
</feature>
<keyword evidence="2" id="KW-1185">Reference proteome</keyword>
<gene>
    <name evidence="1" type="ORF">C1H69_14995</name>
</gene>
<comment type="caution">
    <text evidence="1">The sequence shown here is derived from an EMBL/GenBank/DDBJ whole genome shotgun (WGS) entry which is preliminary data.</text>
</comment>
<dbReference type="EMBL" id="PNRF01000031">
    <property type="protein sequence ID" value="PMR73980.1"/>
    <property type="molecule type" value="Genomic_DNA"/>
</dbReference>
<dbReference type="AlphaFoldDB" id="A0A2N7U0M4"/>
<reference evidence="1 2" key="1">
    <citation type="submission" date="2018-01" db="EMBL/GenBank/DDBJ databases">
        <title>Halomonas endophytica sp. nov., isolated from storage liquid in the stems of Populus euphratica.</title>
        <authorList>
            <person name="Chen C."/>
        </authorList>
    </citation>
    <scope>NUCLEOTIDE SEQUENCE [LARGE SCALE GENOMIC DNA]</scope>
    <source>
        <strain evidence="1 2">MC28</strain>
    </source>
</reference>
<protein>
    <submittedName>
        <fullName evidence="1">Uncharacterized protein</fullName>
    </submittedName>
</protein>
<name>A0A2N7U0M4_9GAMM</name>